<accession>A0A9P6MWQ8</accession>
<comment type="caution">
    <text evidence="1">The sequence shown here is derived from an EMBL/GenBank/DDBJ whole genome shotgun (WGS) entry which is preliminary data.</text>
</comment>
<organism evidence="1 2">
    <name type="scientific">Entomortierella chlamydospora</name>
    <dbReference type="NCBI Taxonomy" id="101097"/>
    <lineage>
        <taxon>Eukaryota</taxon>
        <taxon>Fungi</taxon>
        <taxon>Fungi incertae sedis</taxon>
        <taxon>Mucoromycota</taxon>
        <taxon>Mortierellomycotina</taxon>
        <taxon>Mortierellomycetes</taxon>
        <taxon>Mortierellales</taxon>
        <taxon>Mortierellaceae</taxon>
        <taxon>Entomortierella</taxon>
    </lineage>
</organism>
<dbReference type="OrthoDB" id="416741at2759"/>
<reference evidence="1" key="1">
    <citation type="journal article" date="2020" name="Fungal Divers.">
        <title>Resolving the Mortierellaceae phylogeny through synthesis of multi-gene phylogenetics and phylogenomics.</title>
        <authorList>
            <person name="Vandepol N."/>
            <person name="Liber J."/>
            <person name="Desiro A."/>
            <person name="Na H."/>
            <person name="Kennedy M."/>
            <person name="Barry K."/>
            <person name="Grigoriev I.V."/>
            <person name="Miller A.N."/>
            <person name="O'Donnell K."/>
            <person name="Stajich J.E."/>
            <person name="Bonito G."/>
        </authorList>
    </citation>
    <scope>NUCLEOTIDE SEQUENCE</scope>
    <source>
        <strain evidence="1">NRRL 2769</strain>
    </source>
</reference>
<protein>
    <submittedName>
        <fullName evidence="1">Uncharacterized protein</fullName>
    </submittedName>
</protein>
<evidence type="ECO:0000313" key="2">
    <source>
        <dbReference type="Proteomes" id="UP000703661"/>
    </source>
</evidence>
<dbReference type="EMBL" id="JAAAID010000514">
    <property type="protein sequence ID" value="KAG0016658.1"/>
    <property type="molecule type" value="Genomic_DNA"/>
</dbReference>
<evidence type="ECO:0000313" key="1">
    <source>
        <dbReference type="EMBL" id="KAG0016658.1"/>
    </source>
</evidence>
<proteinExistence type="predicted"/>
<gene>
    <name evidence="1" type="ORF">BGZ80_009048</name>
</gene>
<name>A0A9P6MWQ8_9FUNG</name>
<keyword evidence="2" id="KW-1185">Reference proteome</keyword>
<sequence>MGWFDLGLDKTLRDGTEVLIGAVFVDEGFAIKPVRDILIRGLVLFVDGSGLEYPTLATSSIAMKCSVAVVLPSGGKRKKGSTGGSRKRVEYVEEFLALGSELESGTQYHAECLNLITSVLTARFTL</sequence>
<dbReference type="AlphaFoldDB" id="A0A9P6MWQ8"/>
<dbReference type="Proteomes" id="UP000703661">
    <property type="component" value="Unassembled WGS sequence"/>
</dbReference>